<name>A0A9P6E202_9AGAM</name>
<feature type="compositionally biased region" description="Basic and acidic residues" evidence="3">
    <location>
        <begin position="100"/>
        <end position="111"/>
    </location>
</feature>
<dbReference type="SUPFAM" id="SSF54928">
    <property type="entry name" value="RNA-binding domain, RBD"/>
    <property type="match status" value="2"/>
</dbReference>
<dbReference type="PANTHER" id="PTHR48025:SF1">
    <property type="entry name" value="RRM DOMAIN-CONTAINING PROTEIN"/>
    <property type="match status" value="1"/>
</dbReference>
<evidence type="ECO:0000256" key="3">
    <source>
        <dbReference type="SAM" id="MobiDB-lite"/>
    </source>
</evidence>
<dbReference type="OrthoDB" id="439808at2759"/>
<reference evidence="5" key="1">
    <citation type="journal article" date="2020" name="Nat. Commun.">
        <title>Large-scale genome sequencing of mycorrhizal fungi provides insights into the early evolution of symbiotic traits.</title>
        <authorList>
            <person name="Miyauchi S."/>
            <person name="Kiss E."/>
            <person name="Kuo A."/>
            <person name="Drula E."/>
            <person name="Kohler A."/>
            <person name="Sanchez-Garcia M."/>
            <person name="Morin E."/>
            <person name="Andreopoulos B."/>
            <person name="Barry K.W."/>
            <person name="Bonito G."/>
            <person name="Buee M."/>
            <person name="Carver A."/>
            <person name="Chen C."/>
            <person name="Cichocki N."/>
            <person name="Clum A."/>
            <person name="Culley D."/>
            <person name="Crous P.W."/>
            <person name="Fauchery L."/>
            <person name="Girlanda M."/>
            <person name="Hayes R.D."/>
            <person name="Keri Z."/>
            <person name="LaButti K."/>
            <person name="Lipzen A."/>
            <person name="Lombard V."/>
            <person name="Magnuson J."/>
            <person name="Maillard F."/>
            <person name="Murat C."/>
            <person name="Nolan M."/>
            <person name="Ohm R.A."/>
            <person name="Pangilinan J."/>
            <person name="Pereira M.F."/>
            <person name="Perotto S."/>
            <person name="Peter M."/>
            <person name="Pfister S."/>
            <person name="Riley R."/>
            <person name="Sitrit Y."/>
            <person name="Stielow J.B."/>
            <person name="Szollosi G."/>
            <person name="Zifcakova L."/>
            <person name="Stursova M."/>
            <person name="Spatafora J.W."/>
            <person name="Tedersoo L."/>
            <person name="Vaario L.M."/>
            <person name="Yamada A."/>
            <person name="Yan M."/>
            <person name="Wang P."/>
            <person name="Xu J."/>
            <person name="Bruns T."/>
            <person name="Baldrian P."/>
            <person name="Vilgalys R."/>
            <person name="Dunand C."/>
            <person name="Henrissat B."/>
            <person name="Grigoriev I.V."/>
            <person name="Hibbett D."/>
            <person name="Nagy L.G."/>
            <person name="Martin F.M."/>
        </authorList>
    </citation>
    <scope>NUCLEOTIDE SEQUENCE</scope>
    <source>
        <strain evidence="5">UP504</strain>
    </source>
</reference>
<feature type="region of interest" description="Disordered" evidence="3">
    <location>
        <begin position="100"/>
        <end position="210"/>
    </location>
</feature>
<evidence type="ECO:0000313" key="5">
    <source>
        <dbReference type="EMBL" id="KAF9520389.1"/>
    </source>
</evidence>
<dbReference type="Gene3D" id="3.30.70.330">
    <property type="match status" value="2"/>
</dbReference>
<feature type="domain" description="RRM" evidence="4">
    <location>
        <begin position="24"/>
        <end position="101"/>
    </location>
</feature>
<comment type="caution">
    <text evidence="5">The sequence shown here is derived from an EMBL/GenBank/DDBJ whole genome shotgun (WGS) entry which is preliminary data.</text>
</comment>
<dbReference type="InterPro" id="IPR000504">
    <property type="entry name" value="RRM_dom"/>
</dbReference>
<dbReference type="InterPro" id="IPR012677">
    <property type="entry name" value="Nucleotide-bd_a/b_plait_sf"/>
</dbReference>
<evidence type="ECO:0000259" key="4">
    <source>
        <dbReference type="PROSITE" id="PS50102"/>
    </source>
</evidence>
<feature type="domain" description="RRM" evidence="4">
    <location>
        <begin position="213"/>
        <end position="294"/>
    </location>
</feature>
<accession>A0A9P6E202</accession>
<dbReference type="PANTHER" id="PTHR48025">
    <property type="entry name" value="OS02G0815200 PROTEIN"/>
    <property type="match status" value="1"/>
</dbReference>
<gene>
    <name evidence="5" type="ORF">BS47DRAFT_1481513</name>
</gene>
<dbReference type="InterPro" id="IPR050502">
    <property type="entry name" value="Euk_RNA-bind_prot"/>
</dbReference>
<feature type="compositionally biased region" description="Basic residues" evidence="3">
    <location>
        <begin position="112"/>
        <end position="123"/>
    </location>
</feature>
<evidence type="ECO:0000256" key="1">
    <source>
        <dbReference type="ARBA" id="ARBA00022884"/>
    </source>
</evidence>
<dbReference type="EMBL" id="MU128912">
    <property type="protein sequence ID" value="KAF9520389.1"/>
    <property type="molecule type" value="Genomic_DNA"/>
</dbReference>
<dbReference type="Pfam" id="PF00076">
    <property type="entry name" value="RRM_1"/>
    <property type="match status" value="2"/>
</dbReference>
<sequence length="329" mass="34543">MSAEPVSAPDALAPAQEAAQELGHKVFAGNLAYATTDEGLRAFFALVAGDILSVQVIQRGTRSAGYGFVSLSSKTAVDKAVSELNKKELDGRTVIIEAAKPAEDKDKERAEKRSKKRAGRRGSKAPLGEVTEAEANGEVPEKPVEPAASTEEEKPKKAKKTRKPRPKKAATNGEANASTPAPSETAKKPAKRPRAPKPPRPEGEAPTGEPSKSVVFVANLAFNVDDAALAELFTSAGINVVSARVVRRRFGQPRRSKGYGFVDVGNEEQQKKAVQLFEGKELAGREIAVKIAVSAPPADSEGVTGAPLTEEALAKKAEAEGGPTGALAH</sequence>
<keyword evidence="1 2" id="KW-0694">RNA-binding</keyword>
<feature type="region of interest" description="Disordered" evidence="3">
    <location>
        <begin position="296"/>
        <end position="329"/>
    </location>
</feature>
<evidence type="ECO:0000313" key="6">
    <source>
        <dbReference type="Proteomes" id="UP000886523"/>
    </source>
</evidence>
<evidence type="ECO:0000256" key="2">
    <source>
        <dbReference type="PROSITE-ProRule" id="PRU00176"/>
    </source>
</evidence>
<keyword evidence="6" id="KW-1185">Reference proteome</keyword>
<dbReference type="SMART" id="SM00360">
    <property type="entry name" value="RRM"/>
    <property type="match status" value="2"/>
</dbReference>
<organism evidence="5 6">
    <name type="scientific">Hydnum rufescens UP504</name>
    <dbReference type="NCBI Taxonomy" id="1448309"/>
    <lineage>
        <taxon>Eukaryota</taxon>
        <taxon>Fungi</taxon>
        <taxon>Dikarya</taxon>
        <taxon>Basidiomycota</taxon>
        <taxon>Agaricomycotina</taxon>
        <taxon>Agaricomycetes</taxon>
        <taxon>Cantharellales</taxon>
        <taxon>Hydnaceae</taxon>
        <taxon>Hydnum</taxon>
    </lineage>
</organism>
<feature type="compositionally biased region" description="Basic residues" evidence="3">
    <location>
        <begin position="188"/>
        <end position="197"/>
    </location>
</feature>
<feature type="compositionally biased region" description="Basic residues" evidence="3">
    <location>
        <begin position="156"/>
        <end position="168"/>
    </location>
</feature>
<dbReference type="PROSITE" id="PS50102">
    <property type="entry name" value="RRM"/>
    <property type="match status" value="2"/>
</dbReference>
<proteinExistence type="predicted"/>
<dbReference type="GO" id="GO:0003729">
    <property type="term" value="F:mRNA binding"/>
    <property type="evidence" value="ECO:0007669"/>
    <property type="project" value="TreeGrafter"/>
</dbReference>
<feature type="compositionally biased region" description="Polar residues" evidence="3">
    <location>
        <begin position="173"/>
        <end position="182"/>
    </location>
</feature>
<dbReference type="Proteomes" id="UP000886523">
    <property type="component" value="Unassembled WGS sequence"/>
</dbReference>
<dbReference type="AlphaFoldDB" id="A0A9P6E202"/>
<dbReference type="InterPro" id="IPR035979">
    <property type="entry name" value="RBD_domain_sf"/>
</dbReference>
<dbReference type="GO" id="GO:0005634">
    <property type="term" value="C:nucleus"/>
    <property type="evidence" value="ECO:0007669"/>
    <property type="project" value="TreeGrafter"/>
</dbReference>
<protein>
    <recommendedName>
        <fullName evidence="4">RRM domain-containing protein</fullName>
    </recommendedName>
</protein>